<proteinExistence type="predicted"/>
<keyword evidence="3" id="KW-0802">TPR repeat</keyword>
<accession>A0ABR9AXB9</accession>
<sequence length="424" mass="49709">MSSTNFYKELELDPTLPDQELDRSLKDVHRKWQTRINAPSLERRQEAERMIQLIEAAKPVLLDSTKRKQYDASMLAAQTIERHSPVESSVTYEVLSEGTAHAPSTQHGTSYRSANQVNEQYEEDEPLTPIEILIEKAAEYTENERYFEAIKIANEAKAIDSNDARVYAELAWAHHGTEQTDKAITEIKRAIELNPYFAGHYYSLSVFYNEHPVLNDGECLRLSQQWLREALRRDPEDFSFRFHQAYIHRRNEQYEDALPILEDIYRNWTDEQADDSDFDFNDLKDQLALIHYNLGQKYAKYSKKTKEDFYIRKEDVDQAFYHQIQALKYVVDSNQRAEIDLAIRYIEKSKQRIFFGSRFSSNIKIPIFLIVFAIIGQPNLNTVGYFGAAILVLSAILNYIPKWKYDQIHYKEPCKKHRNCRCSC</sequence>
<evidence type="ECO:0000256" key="2">
    <source>
        <dbReference type="ARBA" id="ARBA00023016"/>
    </source>
</evidence>
<organism evidence="5 6">
    <name type="scientific">Paenibacillus arenosi</name>
    <dbReference type="NCBI Taxonomy" id="2774142"/>
    <lineage>
        <taxon>Bacteria</taxon>
        <taxon>Bacillati</taxon>
        <taxon>Bacillota</taxon>
        <taxon>Bacilli</taxon>
        <taxon>Bacillales</taxon>
        <taxon>Paenibacillaceae</taxon>
        <taxon>Paenibacillus</taxon>
    </lineage>
</organism>
<dbReference type="Proteomes" id="UP000634529">
    <property type="component" value="Unassembled WGS sequence"/>
</dbReference>
<evidence type="ECO:0000313" key="6">
    <source>
        <dbReference type="Proteomes" id="UP000634529"/>
    </source>
</evidence>
<feature type="repeat" description="TPR" evidence="3">
    <location>
        <begin position="164"/>
        <end position="197"/>
    </location>
</feature>
<evidence type="ECO:0000313" key="5">
    <source>
        <dbReference type="EMBL" id="MBD8498781.1"/>
    </source>
</evidence>
<dbReference type="InterPro" id="IPR019734">
    <property type="entry name" value="TPR_rpt"/>
</dbReference>
<protein>
    <recommendedName>
        <fullName evidence="7">Molecular chaperone DnaJ</fullName>
    </recommendedName>
</protein>
<evidence type="ECO:0000256" key="3">
    <source>
        <dbReference type="PROSITE-ProRule" id="PRU00339"/>
    </source>
</evidence>
<dbReference type="InterPro" id="IPR036869">
    <property type="entry name" value="J_dom_sf"/>
</dbReference>
<dbReference type="SUPFAM" id="SSF46565">
    <property type="entry name" value="Chaperone J-domain"/>
    <property type="match status" value="1"/>
</dbReference>
<keyword evidence="4" id="KW-1133">Transmembrane helix</keyword>
<feature type="transmembrane region" description="Helical" evidence="4">
    <location>
        <begin position="353"/>
        <end position="376"/>
    </location>
</feature>
<keyword evidence="4" id="KW-0472">Membrane</keyword>
<feature type="transmembrane region" description="Helical" evidence="4">
    <location>
        <begin position="382"/>
        <end position="400"/>
    </location>
</feature>
<keyword evidence="1" id="KW-0235">DNA replication</keyword>
<gene>
    <name evidence="5" type="ORF">IFO66_10765</name>
</gene>
<evidence type="ECO:0008006" key="7">
    <source>
        <dbReference type="Google" id="ProtNLM"/>
    </source>
</evidence>
<dbReference type="Gene3D" id="1.10.287.110">
    <property type="entry name" value="DnaJ domain"/>
    <property type="match status" value="1"/>
</dbReference>
<dbReference type="Gene3D" id="1.25.40.10">
    <property type="entry name" value="Tetratricopeptide repeat domain"/>
    <property type="match status" value="2"/>
</dbReference>
<comment type="caution">
    <text evidence="5">The sequence shown here is derived from an EMBL/GenBank/DDBJ whole genome shotgun (WGS) entry which is preliminary data.</text>
</comment>
<dbReference type="PROSITE" id="PS50005">
    <property type="entry name" value="TPR"/>
    <property type="match status" value="1"/>
</dbReference>
<evidence type="ECO:0000256" key="1">
    <source>
        <dbReference type="ARBA" id="ARBA00022705"/>
    </source>
</evidence>
<evidence type="ECO:0000256" key="4">
    <source>
        <dbReference type="SAM" id="Phobius"/>
    </source>
</evidence>
<keyword evidence="2" id="KW-0346">Stress response</keyword>
<dbReference type="RefSeq" id="WP_192025149.1">
    <property type="nucleotide sequence ID" value="NZ_JACYTN010000006.1"/>
</dbReference>
<dbReference type="SUPFAM" id="SSF48452">
    <property type="entry name" value="TPR-like"/>
    <property type="match status" value="1"/>
</dbReference>
<dbReference type="InterPro" id="IPR011990">
    <property type="entry name" value="TPR-like_helical_dom_sf"/>
</dbReference>
<keyword evidence="4" id="KW-0812">Transmembrane</keyword>
<dbReference type="EMBL" id="JACYTN010000006">
    <property type="protein sequence ID" value="MBD8498781.1"/>
    <property type="molecule type" value="Genomic_DNA"/>
</dbReference>
<dbReference type="SMART" id="SM00028">
    <property type="entry name" value="TPR"/>
    <property type="match status" value="2"/>
</dbReference>
<reference evidence="5 6" key="1">
    <citation type="submission" date="2020-09" db="EMBL/GenBank/DDBJ databases">
        <title>Paenibacillus sp. CAU 1523 isolated from sand of Haeundae Beach.</title>
        <authorList>
            <person name="Kim W."/>
        </authorList>
    </citation>
    <scope>NUCLEOTIDE SEQUENCE [LARGE SCALE GENOMIC DNA]</scope>
    <source>
        <strain evidence="5 6">CAU 1523</strain>
    </source>
</reference>
<name>A0ABR9AXB9_9BACL</name>
<keyword evidence="6" id="KW-1185">Reference proteome</keyword>